<evidence type="ECO:0000313" key="2">
    <source>
        <dbReference type="EMBL" id="GLB84430.1"/>
    </source>
</evidence>
<sequence length="111" mass="12051">MRNPVTQQEGTPMPTVSDYDARRVTEADAADKSALRELGPLPKLATAVIDDDPNESPFFELPGADLSGEELSVVVIPQRSDEFTCSCCFLVQHRNRLRVSGGGRQICADCA</sequence>
<evidence type="ECO:0000256" key="1">
    <source>
        <dbReference type="SAM" id="MobiDB-lite"/>
    </source>
</evidence>
<dbReference type="EMBL" id="BRZI01000030">
    <property type="protein sequence ID" value="GLD31758.1"/>
    <property type="molecule type" value="Genomic_DNA"/>
</dbReference>
<reference evidence="3" key="1">
    <citation type="submission" date="2022-08" db="EMBL/GenBank/DDBJ databases">
        <title>Mycobacterium kiyosense sp. nov., scotochromogenic slow-glowing species isolated from respiratory specimens.</title>
        <authorList>
            <person name="Fukano H."/>
            <person name="Kazumi Y."/>
            <person name="Sakagami N."/>
            <person name="Ato M."/>
            <person name="Mitarai S."/>
            <person name="Hoshino Y."/>
        </authorList>
    </citation>
    <scope>NUCLEOTIDE SEQUENCE</scope>
    <source>
        <strain evidence="3">1413</strain>
        <strain evidence="2">SRL2020-028</strain>
    </source>
</reference>
<feature type="compositionally biased region" description="Polar residues" evidence="1">
    <location>
        <begin position="1"/>
        <end position="10"/>
    </location>
</feature>
<evidence type="ECO:0000313" key="4">
    <source>
        <dbReference type="Proteomes" id="UP001064782"/>
    </source>
</evidence>
<protein>
    <recommendedName>
        <fullName evidence="5">Cytochrome</fullName>
    </recommendedName>
</protein>
<evidence type="ECO:0008006" key="5">
    <source>
        <dbReference type="Google" id="ProtNLM"/>
    </source>
</evidence>
<comment type="caution">
    <text evidence="3">The sequence shown here is derived from an EMBL/GenBank/DDBJ whole genome shotgun (WGS) entry which is preliminary data.</text>
</comment>
<dbReference type="EMBL" id="BRXE01000050">
    <property type="protein sequence ID" value="GLB84430.1"/>
    <property type="molecule type" value="Genomic_DNA"/>
</dbReference>
<dbReference type="Proteomes" id="UP001064782">
    <property type="component" value="Unassembled WGS sequence"/>
</dbReference>
<accession>A0A9P3UZ44</accession>
<keyword evidence="4" id="KW-1185">Reference proteome</keyword>
<dbReference type="Pfam" id="PF13834">
    <property type="entry name" value="DUF4193"/>
    <property type="match status" value="1"/>
</dbReference>
<organism evidence="3 4">
    <name type="scientific">Mycobacterium kiyosense</name>
    <dbReference type="NCBI Taxonomy" id="2871094"/>
    <lineage>
        <taxon>Bacteria</taxon>
        <taxon>Bacillati</taxon>
        <taxon>Actinomycetota</taxon>
        <taxon>Actinomycetes</taxon>
        <taxon>Mycobacteriales</taxon>
        <taxon>Mycobacteriaceae</taxon>
        <taxon>Mycobacterium</taxon>
    </lineage>
</organism>
<name>A0A9P3UZ44_9MYCO</name>
<gene>
    <name evidence="3" type="ORF">Mkiyose1413_36410</name>
    <name evidence="2" type="ORF">SRL2020028_36860</name>
</gene>
<feature type="region of interest" description="Disordered" evidence="1">
    <location>
        <begin position="1"/>
        <end position="22"/>
    </location>
</feature>
<proteinExistence type="predicted"/>
<dbReference type="Proteomes" id="UP001165663">
    <property type="component" value="Unassembled WGS sequence"/>
</dbReference>
<dbReference type="AlphaFoldDB" id="A0A9P3UZ44"/>
<dbReference type="InterPro" id="IPR025242">
    <property type="entry name" value="DUF4193"/>
</dbReference>
<evidence type="ECO:0000313" key="3">
    <source>
        <dbReference type="EMBL" id="GLD31758.1"/>
    </source>
</evidence>